<dbReference type="KEGG" id="dpp:DICPUDRAFT_90282"/>
<dbReference type="Pfam" id="PF10259">
    <property type="entry name" value="Rogdi_lz"/>
    <property type="match status" value="1"/>
</dbReference>
<dbReference type="InParanoid" id="F1A1I7"/>
<dbReference type="VEuPathDB" id="AmoebaDB:DICPUDRAFT_90282"/>
<organism evidence="2 3">
    <name type="scientific">Dictyostelium purpureum</name>
    <name type="common">Slime mold</name>
    <dbReference type="NCBI Taxonomy" id="5786"/>
    <lineage>
        <taxon>Eukaryota</taxon>
        <taxon>Amoebozoa</taxon>
        <taxon>Evosea</taxon>
        <taxon>Eumycetozoa</taxon>
        <taxon>Dictyostelia</taxon>
        <taxon>Dictyosteliales</taxon>
        <taxon>Dictyosteliaceae</taxon>
        <taxon>Dictyostelium</taxon>
    </lineage>
</organism>
<feature type="region of interest" description="Disordered" evidence="1">
    <location>
        <begin position="322"/>
        <end position="461"/>
    </location>
</feature>
<dbReference type="RefSeq" id="XP_003293523.1">
    <property type="nucleotide sequence ID" value="XM_003293475.1"/>
</dbReference>
<evidence type="ECO:0000313" key="3">
    <source>
        <dbReference type="Proteomes" id="UP000001064"/>
    </source>
</evidence>
<dbReference type="eggNOG" id="ENOG502RCEN">
    <property type="taxonomic scope" value="Eukaryota"/>
</dbReference>
<proteinExistence type="predicted"/>
<gene>
    <name evidence="2" type="ORF">DICPUDRAFT_90282</name>
</gene>
<sequence length="535" mass="59247">MVEYGDDQELVANELLQMQNESYWLIQREVPTVCKRVRTIVNKCLELLHPIDIKSIEEGEEEEENKKSNNNGNIVQIEEDNEVNEIFDILKFSDEDLKKISSQRFETSEGSRGTINLNGWLIDTTDLYIKTRCRTNNPVVYKDTISKNTPWRLSQIQNAYNHLRFVEAELSSIISFSERYQPVYINQNNSNINNINNNNNILTSSFISDPINNYNNNNSNNEASTSSACSVSNNSNINNNSNIINNNGVIPELLSLFETVKSIGEWISMAKDELLLPSRDIFPHTLFQKNVLKNLPPDIHIDITVANCDILFSVHELQISSTDSGQSLGGIHHSGHSNSPSKFLRKSTSGHKAVGGGSPHPPHMSQQLNGQVNGSSHHGHHSHHSHHGHHQNGGSPSLSNSNGVNSGSQQSPLSSSGSSMPRNNSGLSLNTSSNSLANSGGVQDLNSSSNNISNTSSPNLGTLLESEEYHHPPDQLSKKTYQMNRSGNTQYVTIIDHSESRIPIKKLSDSFALMTSAYDKLADLSEKFMVLSNTS</sequence>
<dbReference type="GeneID" id="10504846"/>
<dbReference type="AlphaFoldDB" id="F1A1I7"/>
<dbReference type="FunCoup" id="F1A1I7">
    <property type="interactions" value="521"/>
</dbReference>
<accession>F1A1I7</accession>
<dbReference type="OrthoDB" id="66510at2759"/>
<dbReference type="EMBL" id="GL871374">
    <property type="protein sequence ID" value="EGC29942.1"/>
    <property type="molecule type" value="Genomic_DNA"/>
</dbReference>
<dbReference type="OMA" id="IDHTEFR"/>
<dbReference type="InterPro" id="IPR028241">
    <property type="entry name" value="RAVE2/Rogdi"/>
</dbReference>
<evidence type="ECO:0000256" key="1">
    <source>
        <dbReference type="SAM" id="MobiDB-lite"/>
    </source>
</evidence>
<feature type="compositionally biased region" description="Low complexity" evidence="1">
    <location>
        <begin position="392"/>
        <end position="459"/>
    </location>
</feature>
<dbReference type="PANTHER" id="PTHR13618:SF1">
    <property type="entry name" value="PROTEIN ROGDI HOMOLOG"/>
    <property type="match status" value="1"/>
</dbReference>
<dbReference type="GO" id="GO:0043291">
    <property type="term" value="C:RAVE complex"/>
    <property type="evidence" value="ECO:0000318"/>
    <property type="project" value="GO_Central"/>
</dbReference>
<dbReference type="PANTHER" id="PTHR13618">
    <property type="entry name" value="LEUCINE ZIPPER CONTAINING TRANSCRIPTION FACTOR LZF1"/>
    <property type="match status" value="1"/>
</dbReference>
<protein>
    <submittedName>
        <fullName evidence="2">Uncharacterized protein</fullName>
    </submittedName>
</protein>
<dbReference type="Proteomes" id="UP000001064">
    <property type="component" value="Unassembled WGS sequence"/>
</dbReference>
<reference evidence="3" key="1">
    <citation type="journal article" date="2011" name="Genome Biol.">
        <title>Comparative genomics of the social amoebae Dictyostelium discoideum and Dictyostelium purpureum.</title>
        <authorList>
            <consortium name="US DOE Joint Genome Institute (JGI-PGF)"/>
            <person name="Sucgang R."/>
            <person name="Kuo A."/>
            <person name="Tian X."/>
            <person name="Salerno W."/>
            <person name="Parikh A."/>
            <person name="Feasley C.L."/>
            <person name="Dalin E."/>
            <person name="Tu H."/>
            <person name="Huang E."/>
            <person name="Barry K."/>
            <person name="Lindquist E."/>
            <person name="Shapiro H."/>
            <person name="Bruce D."/>
            <person name="Schmutz J."/>
            <person name="Salamov A."/>
            <person name="Fey P."/>
            <person name="Gaudet P."/>
            <person name="Anjard C."/>
            <person name="Babu M.M."/>
            <person name="Basu S."/>
            <person name="Bushmanova Y."/>
            <person name="van der Wel H."/>
            <person name="Katoh-Kurasawa M."/>
            <person name="Dinh C."/>
            <person name="Coutinho P.M."/>
            <person name="Saito T."/>
            <person name="Elias M."/>
            <person name="Schaap P."/>
            <person name="Kay R.R."/>
            <person name="Henrissat B."/>
            <person name="Eichinger L."/>
            <person name="Rivero F."/>
            <person name="Putnam N.H."/>
            <person name="West C.M."/>
            <person name="Loomis W.F."/>
            <person name="Chisholm R.L."/>
            <person name="Shaulsky G."/>
            <person name="Strassmann J.E."/>
            <person name="Queller D.C."/>
            <person name="Kuspa A."/>
            <person name="Grigoriev I.V."/>
        </authorList>
    </citation>
    <scope>NUCLEOTIDE SEQUENCE [LARGE SCALE GENOMIC DNA]</scope>
    <source>
        <strain evidence="3">QSDP1</strain>
    </source>
</reference>
<keyword evidence="3" id="KW-1185">Reference proteome</keyword>
<feature type="compositionally biased region" description="Polar residues" evidence="1">
    <location>
        <begin position="364"/>
        <end position="373"/>
    </location>
</feature>
<name>F1A1I7_DICPU</name>
<feature type="compositionally biased region" description="Basic residues" evidence="1">
    <location>
        <begin position="377"/>
        <end position="390"/>
    </location>
</feature>
<evidence type="ECO:0000313" key="2">
    <source>
        <dbReference type="EMBL" id="EGC29942.1"/>
    </source>
</evidence>